<dbReference type="Proteomes" id="UP000663866">
    <property type="component" value="Unassembled WGS sequence"/>
</dbReference>
<dbReference type="SUPFAM" id="SSF81296">
    <property type="entry name" value="E set domains"/>
    <property type="match status" value="2"/>
</dbReference>
<evidence type="ECO:0000256" key="2">
    <source>
        <dbReference type="ARBA" id="ARBA00022737"/>
    </source>
</evidence>
<dbReference type="InterPro" id="IPR044801">
    <property type="entry name" value="Filamin"/>
</dbReference>
<evidence type="ECO:0000313" key="4">
    <source>
        <dbReference type="EMBL" id="CAF4475481.1"/>
    </source>
</evidence>
<evidence type="ECO:0000313" key="5">
    <source>
        <dbReference type="Proteomes" id="UP000663866"/>
    </source>
</evidence>
<dbReference type="FunFam" id="2.60.40.10:FF:001145">
    <property type="entry name" value="Jitterbug, isoform I"/>
    <property type="match status" value="1"/>
</dbReference>
<keyword evidence="5" id="KW-1185">Reference proteome</keyword>
<gene>
    <name evidence="4" type="ORF">OVN521_LOCUS39282</name>
</gene>
<comment type="caution">
    <text evidence="4">The sequence shown here is derived from an EMBL/GenBank/DDBJ whole genome shotgun (WGS) entry which is preliminary data.</text>
</comment>
<dbReference type="InterPro" id="IPR014756">
    <property type="entry name" value="Ig_E-set"/>
</dbReference>
<dbReference type="InterPro" id="IPR001298">
    <property type="entry name" value="Filamin/ABP280_rpt"/>
</dbReference>
<name>A0A820U0U8_9BILA</name>
<protein>
    <submittedName>
        <fullName evidence="4">Uncharacterized protein</fullName>
    </submittedName>
</protein>
<dbReference type="SMART" id="SM00557">
    <property type="entry name" value="IG_FLMN"/>
    <property type="match status" value="2"/>
</dbReference>
<feature type="repeat" description="Filamin" evidence="3">
    <location>
        <begin position="70"/>
        <end position="166"/>
    </location>
</feature>
<feature type="repeat" description="Filamin" evidence="3">
    <location>
        <begin position="1"/>
        <end position="69"/>
    </location>
</feature>
<evidence type="ECO:0000256" key="1">
    <source>
        <dbReference type="ARBA" id="ARBA00009238"/>
    </source>
</evidence>
<dbReference type="PANTHER" id="PTHR38537:SF16">
    <property type="entry name" value="CALPONIN-HOMOLOGY (CH) DOMAIN-CONTAINING PROTEIN"/>
    <property type="match status" value="1"/>
</dbReference>
<dbReference type="InterPro" id="IPR017868">
    <property type="entry name" value="Filamin/ABP280_repeat-like"/>
</dbReference>
<dbReference type="InterPro" id="IPR013783">
    <property type="entry name" value="Ig-like_fold"/>
</dbReference>
<dbReference type="AlphaFoldDB" id="A0A820U0U8"/>
<organism evidence="4 5">
    <name type="scientific">Rotaria magnacalcarata</name>
    <dbReference type="NCBI Taxonomy" id="392030"/>
    <lineage>
        <taxon>Eukaryota</taxon>
        <taxon>Metazoa</taxon>
        <taxon>Spiralia</taxon>
        <taxon>Gnathifera</taxon>
        <taxon>Rotifera</taxon>
        <taxon>Eurotatoria</taxon>
        <taxon>Bdelloidea</taxon>
        <taxon>Philodinida</taxon>
        <taxon>Philodinidae</taxon>
        <taxon>Rotaria</taxon>
    </lineage>
</organism>
<accession>A0A820U0U8</accession>
<feature type="non-terminal residue" evidence="4">
    <location>
        <position position="1"/>
    </location>
</feature>
<evidence type="ECO:0000256" key="3">
    <source>
        <dbReference type="PROSITE-ProRule" id="PRU00087"/>
    </source>
</evidence>
<dbReference type="EMBL" id="CAJOBG010049744">
    <property type="protein sequence ID" value="CAF4475481.1"/>
    <property type="molecule type" value="Genomic_DNA"/>
</dbReference>
<dbReference type="PROSITE" id="PS50194">
    <property type="entry name" value="FILAMIN_REPEAT"/>
    <property type="match status" value="2"/>
</dbReference>
<keyword evidence="2" id="KW-0677">Repeat</keyword>
<dbReference type="GO" id="GO:0030036">
    <property type="term" value="P:actin cytoskeleton organization"/>
    <property type="evidence" value="ECO:0007669"/>
    <property type="project" value="InterPro"/>
</dbReference>
<reference evidence="4" key="1">
    <citation type="submission" date="2021-02" db="EMBL/GenBank/DDBJ databases">
        <authorList>
            <person name="Nowell W R."/>
        </authorList>
    </citation>
    <scope>NUCLEOTIDE SEQUENCE</scope>
</reference>
<comment type="similarity">
    <text evidence="1">Belongs to the filamin family.</text>
</comment>
<dbReference type="PANTHER" id="PTHR38537">
    <property type="entry name" value="JITTERBUG, ISOFORM N"/>
    <property type="match status" value="1"/>
</dbReference>
<proteinExistence type="inferred from homology"/>
<dbReference type="Gene3D" id="2.60.40.10">
    <property type="entry name" value="Immunoglobulins"/>
    <property type="match status" value="2"/>
</dbReference>
<dbReference type="Pfam" id="PF00630">
    <property type="entry name" value="Filamin"/>
    <property type="match status" value="2"/>
</dbReference>
<dbReference type="GO" id="GO:0051015">
    <property type="term" value="F:actin filament binding"/>
    <property type="evidence" value="ECO:0007669"/>
    <property type="project" value="InterPro"/>
</dbReference>
<sequence length="193" mass="21705">QCFIDTRAAMPGELTVYCHGINTTAICRLVDHRDGTCTLSMKPEEIGRHILTIKYNGEHIPGSPYIIKVISPPDASKVNVFGPGIEHGILSTFQSHFICDTKGAGAGQLTVKVRGPKGAFRVEMERQHSQDRTIICRYNPTEPGLYLVSVKWSGEHVLGSPFQMRLFESEEQFRYQLNSYHLLESKQQNDDII</sequence>